<dbReference type="InterPro" id="IPR013955">
    <property type="entry name" value="Rep_factor-A_C"/>
</dbReference>
<comment type="caution">
    <text evidence="8">The sequence shown here is derived from an EMBL/GenBank/DDBJ whole genome shotgun (WGS) entry which is preliminary data.</text>
</comment>
<keyword evidence="9" id="KW-1185">Reference proteome</keyword>
<feature type="domain" description="Replication factor A C-terminal" evidence="7">
    <location>
        <begin position="243"/>
        <end position="367"/>
    </location>
</feature>
<evidence type="ECO:0000256" key="2">
    <source>
        <dbReference type="ARBA" id="ARBA00022723"/>
    </source>
</evidence>
<dbReference type="Gene3D" id="2.40.50.140">
    <property type="entry name" value="Nucleic acid-binding proteins"/>
    <property type="match status" value="3"/>
</dbReference>
<name>A0ABQ7CQE3_BRACR</name>
<keyword evidence="4" id="KW-0862">Zinc</keyword>
<dbReference type="CDD" id="cd04476">
    <property type="entry name" value="RPA1_DBD_C"/>
    <property type="match status" value="1"/>
</dbReference>
<protein>
    <recommendedName>
        <fullName evidence="7">Replication factor A C-terminal domain-containing protein</fullName>
    </recommendedName>
</protein>
<keyword evidence="3" id="KW-0863">Zinc-finger</keyword>
<evidence type="ECO:0000256" key="3">
    <source>
        <dbReference type="ARBA" id="ARBA00022771"/>
    </source>
</evidence>
<organism evidence="8 9">
    <name type="scientific">Brassica cretica</name>
    <name type="common">Mustard</name>
    <dbReference type="NCBI Taxonomy" id="69181"/>
    <lineage>
        <taxon>Eukaryota</taxon>
        <taxon>Viridiplantae</taxon>
        <taxon>Streptophyta</taxon>
        <taxon>Embryophyta</taxon>
        <taxon>Tracheophyta</taxon>
        <taxon>Spermatophyta</taxon>
        <taxon>Magnoliopsida</taxon>
        <taxon>eudicotyledons</taxon>
        <taxon>Gunneridae</taxon>
        <taxon>Pentapetalae</taxon>
        <taxon>rosids</taxon>
        <taxon>malvids</taxon>
        <taxon>Brassicales</taxon>
        <taxon>Brassicaceae</taxon>
        <taxon>Brassiceae</taxon>
        <taxon>Brassica</taxon>
    </lineage>
</organism>
<dbReference type="CDD" id="cd04480">
    <property type="entry name" value="RPA1_DBD_A_like"/>
    <property type="match status" value="1"/>
</dbReference>
<evidence type="ECO:0000256" key="4">
    <source>
        <dbReference type="ARBA" id="ARBA00022833"/>
    </source>
</evidence>
<dbReference type="SUPFAM" id="SSF50249">
    <property type="entry name" value="Nucleic acid-binding proteins"/>
    <property type="match status" value="1"/>
</dbReference>
<evidence type="ECO:0000256" key="1">
    <source>
        <dbReference type="ARBA" id="ARBA00005690"/>
    </source>
</evidence>
<evidence type="ECO:0000256" key="6">
    <source>
        <dbReference type="SAM" id="MobiDB-lite"/>
    </source>
</evidence>
<feature type="region of interest" description="Disordered" evidence="6">
    <location>
        <begin position="423"/>
        <end position="455"/>
    </location>
</feature>
<gene>
    <name evidence="8" type="ORF">DY000_02012834</name>
</gene>
<dbReference type="InterPro" id="IPR047192">
    <property type="entry name" value="Euk_RPA1_DBD_C"/>
</dbReference>
<evidence type="ECO:0000313" key="9">
    <source>
        <dbReference type="Proteomes" id="UP000266723"/>
    </source>
</evidence>
<evidence type="ECO:0000313" key="8">
    <source>
        <dbReference type="EMBL" id="KAF3561587.1"/>
    </source>
</evidence>
<comment type="similarity">
    <text evidence="1">Belongs to the replication factor A protein 1 family.</text>
</comment>
<proteinExistence type="inferred from homology"/>
<accession>A0ABQ7CQE3</accession>
<dbReference type="Pfam" id="PF08646">
    <property type="entry name" value="Rep_fac-A_C"/>
    <property type="match status" value="1"/>
</dbReference>
<reference evidence="8 9" key="1">
    <citation type="journal article" date="2020" name="BMC Genomics">
        <title>Intraspecific diversification of the crop wild relative Brassica cretica Lam. using demographic model selection.</title>
        <authorList>
            <person name="Kioukis A."/>
            <person name="Michalopoulou V.A."/>
            <person name="Briers L."/>
            <person name="Pirintsos S."/>
            <person name="Studholme D.J."/>
            <person name="Pavlidis P."/>
            <person name="Sarris P.F."/>
        </authorList>
    </citation>
    <scope>NUCLEOTIDE SEQUENCE [LARGE SCALE GENOMIC DNA]</scope>
    <source>
        <strain evidence="9">cv. PFS-1207/04</strain>
    </source>
</reference>
<dbReference type="InterPro" id="IPR012340">
    <property type="entry name" value="NA-bd_OB-fold"/>
</dbReference>
<dbReference type="EMBL" id="QGKV02000759">
    <property type="protein sequence ID" value="KAF3561587.1"/>
    <property type="molecule type" value="Genomic_DNA"/>
</dbReference>
<dbReference type="PANTHER" id="PTHR47165:SF4">
    <property type="entry name" value="OS03G0429900 PROTEIN"/>
    <property type="match status" value="1"/>
</dbReference>
<dbReference type="PANTHER" id="PTHR47165">
    <property type="entry name" value="OS03G0429900 PROTEIN"/>
    <property type="match status" value="1"/>
</dbReference>
<evidence type="ECO:0000259" key="7">
    <source>
        <dbReference type="Pfam" id="PF08646"/>
    </source>
</evidence>
<dbReference type="Proteomes" id="UP000266723">
    <property type="component" value="Unassembled WGS sequence"/>
</dbReference>
<keyword evidence="5" id="KW-0238">DNA-binding</keyword>
<sequence length="455" mass="50839">MSSSYVLLANLRAGRCSNTAEVRLLRFWEARNSTLIHGSINSSRIDTFRRRLSEGSVYFLSGFDIARSNPKFRLSDSPVSIRFNDETFFETKTDSDKDIPTELFRFRSHEQLLTLANTNRDLPDIVGEVSSVRSTITDGLRGPQRVMMTLRLERDVNVCVSMFDDRAVTFQTKFDEHSSEPKVILFTNINPKVVGEKLFLNATSGTYFYFDCETSAGKEHYERLVGDRANAISSKSKVNIEFLCKAEVTNLQSEKGWCYIGCSKCAKKLQPDEISFTCLSCDRENTTGVLRYRVEFSVADHTDEAVFVAFDIEIAKLTNIQASEAAHILGAGVDARVDNDFPPFLNEVVGKTFTFQLKLGEFNFTSKHQSFTVSRIISEHERAPLPAFVNDGDNHGPDDNGDGAELADGVAQKIDESTVVNNKASASNVPYHGPQAANKQKLVNDGNVKKKARKE</sequence>
<evidence type="ECO:0000256" key="5">
    <source>
        <dbReference type="ARBA" id="ARBA00023125"/>
    </source>
</evidence>
<keyword evidence="2" id="KW-0479">Metal-binding</keyword>